<dbReference type="OrthoDB" id="9783680at2"/>
<reference evidence="6" key="4">
    <citation type="submission" date="2016-11" db="EMBL/GenBank/DDBJ databases">
        <authorList>
            <person name="Jaros S."/>
            <person name="Januszkiewicz K."/>
            <person name="Wedrychowicz H."/>
        </authorList>
    </citation>
    <scope>NUCLEOTIDE SEQUENCE [LARGE SCALE GENOMIC DNA]</scope>
    <source>
        <strain evidence="6">DSM 1682</strain>
    </source>
</reference>
<evidence type="ECO:0000313" key="4">
    <source>
        <dbReference type="EMBL" id="SHF00459.1"/>
    </source>
</evidence>
<dbReference type="InterPro" id="IPR052159">
    <property type="entry name" value="Competence_DNA_uptake"/>
</dbReference>
<proteinExistence type="predicted"/>
<feature type="compositionally biased region" description="Basic and acidic residues" evidence="1">
    <location>
        <begin position="412"/>
        <end position="421"/>
    </location>
</feature>
<organism evidence="4 6">
    <name type="scientific">Anaerotignum propionicum DSM 1682</name>
    <dbReference type="NCBI Taxonomy" id="991789"/>
    <lineage>
        <taxon>Bacteria</taxon>
        <taxon>Bacillati</taxon>
        <taxon>Bacillota</taxon>
        <taxon>Clostridia</taxon>
        <taxon>Lachnospirales</taxon>
        <taxon>Anaerotignaceae</taxon>
        <taxon>Anaerotignum</taxon>
    </lineage>
</organism>
<dbReference type="InterPro" id="IPR012854">
    <property type="entry name" value="Cu_amine_oxidase-like_N"/>
</dbReference>
<keyword evidence="4" id="KW-0378">Hydrolase</keyword>
<dbReference type="PANTHER" id="PTHR30619:SF7">
    <property type="entry name" value="BETA-LACTAMASE DOMAIN PROTEIN"/>
    <property type="match status" value="1"/>
</dbReference>
<sequence length="421" mass="46053">MANKRDKMHGRKYLNFGILLIGFYLFIGIVYAAPSTASVYINNQNIPFSTETGYPFTDNNGRMQVPLRATMEAYGCETSWNEAEKTVTLNKENTTVQVPIGKNYLVINGIQKATDTSALVKDGRTYLPIRSVLEAFGAKVSWDAKKNILSITQEIDGVLTVHFIDVGQGDAILIDNQDFEVLIDGGNNKDGKAIVAYLKDYIDGNLDLVIATHPDADHIGGLDDVIKAYDVSKIMDSGATRDTKTYEDYWQAAQNEPNCKVLFDNDIVLDLGHGANLKIIETGDHYKDVNDNSVVAQLNYGEVSVLFTGDMEQEAEAASLSKFGKVNVLKAGHHGSKTSSSQRFLDILKPEYVVISAGKENSYGHPHKAVLERYLNSGATVYGTFRSGTIVMKTDGHSLSFQTNDPVTLGDAGDKKQAQAG</sequence>
<dbReference type="SMART" id="SM00849">
    <property type="entry name" value="Lactamase_B"/>
    <property type="match status" value="1"/>
</dbReference>
<dbReference type="GO" id="GO:0016787">
    <property type="term" value="F:hydrolase activity"/>
    <property type="evidence" value="ECO:0007669"/>
    <property type="project" value="UniProtKB-KW"/>
</dbReference>
<evidence type="ECO:0000313" key="3">
    <source>
        <dbReference type="EMBL" id="AMJ42363.1"/>
    </source>
</evidence>
<reference evidence="3 5" key="1">
    <citation type="journal article" date="2016" name="Genome Announc.">
        <title>Complete Genome Sequence of the Amino Acid-Fermenting Clostridium propionicum X2 (DSM 1682).</title>
        <authorList>
            <person name="Poehlein A."/>
            <person name="Schlien K."/>
            <person name="Chowdhury N.P."/>
            <person name="Gottschalk G."/>
            <person name="Buckel W."/>
            <person name="Daniel R."/>
        </authorList>
    </citation>
    <scope>NUCLEOTIDE SEQUENCE [LARGE SCALE GENOMIC DNA]</scope>
    <source>
        <strain evidence="3 5">X2</strain>
    </source>
</reference>
<dbReference type="AlphaFoldDB" id="A0A110A7V2"/>
<reference evidence="5" key="2">
    <citation type="submission" date="2016-01" db="EMBL/GenBank/DDBJ databases">
        <authorList>
            <person name="Poehlein A."/>
            <person name="Schlien K."/>
            <person name="Gottschalk G."/>
            <person name="Buckel W."/>
            <person name="Daniel R."/>
        </authorList>
    </citation>
    <scope>NUCLEOTIDE SEQUENCE [LARGE SCALE GENOMIC DNA]</scope>
    <source>
        <strain evidence="5">X2</strain>
    </source>
</reference>
<dbReference type="Gene3D" id="3.30.457.10">
    <property type="entry name" value="Copper amine oxidase-like, N-terminal domain"/>
    <property type="match status" value="1"/>
</dbReference>
<dbReference type="EMBL" id="CP014223">
    <property type="protein sequence ID" value="AMJ42363.1"/>
    <property type="molecule type" value="Genomic_DNA"/>
</dbReference>
<dbReference type="Proteomes" id="UP000184204">
    <property type="component" value="Unassembled WGS sequence"/>
</dbReference>
<dbReference type="InterPro" id="IPR001279">
    <property type="entry name" value="Metallo-B-lactamas"/>
</dbReference>
<dbReference type="Pfam" id="PF07833">
    <property type="entry name" value="Cu_amine_oxidN1"/>
    <property type="match status" value="1"/>
</dbReference>
<evidence type="ECO:0000313" key="5">
    <source>
        <dbReference type="Proteomes" id="UP000068026"/>
    </source>
</evidence>
<dbReference type="KEGG" id="cpro:CPRO_28200"/>
<dbReference type="PANTHER" id="PTHR30619">
    <property type="entry name" value="DNA INTERNALIZATION/COMPETENCE PROTEIN COMEC/REC2"/>
    <property type="match status" value="1"/>
</dbReference>
<dbReference type="Proteomes" id="UP000068026">
    <property type="component" value="Chromosome"/>
</dbReference>
<evidence type="ECO:0000256" key="1">
    <source>
        <dbReference type="SAM" id="MobiDB-lite"/>
    </source>
</evidence>
<dbReference type="InterPro" id="IPR035681">
    <property type="entry name" value="ComA-like_MBL"/>
</dbReference>
<feature type="domain" description="Metallo-beta-lactamase" evidence="2">
    <location>
        <begin position="168"/>
        <end position="359"/>
    </location>
</feature>
<dbReference type="SUPFAM" id="SSF56281">
    <property type="entry name" value="Metallo-hydrolase/oxidoreductase"/>
    <property type="match status" value="1"/>
</dbReference>
<dbReference type="Gene3D" id="3.60.15.10">
    <property type="entry name" value="Ribonuclease Z/Hydroxyacylglutathione hydrolase-like"/>
    <property type="match status" value="1"/>
</dbReference>
<dbReference type="Pfam" id="PF00753">
    <property type="entry name" value="Lactamase_B"/>
    <property type="match status" value="1"/>
</dbReference>
<dbReference type="CDD" id="cd07731">
    <property type="entry name" value="ComA-like_MBL-fold"/>
    <property type="match status" value="1"/>
</dbReference>
<gene>
    <name evidence="3" type="ORF">CPRO_28200</name>
    <name evidence="4" type="ORF">SAMN02745151_02476</name>
</gene>
<dbReference type="InterPro" id="IPR036582">
    <property type="entry name" value="Mao_N_sf"/>
</dbReference>
<accession>A0A110A7V2</accession>
<evidence type="ECO:0000259" key="2">
    <source>
        <dbReference type="SMART" id="SM00849"/>
    </source>
</evidence>
<feature type="region of interest" description="Disordered" evidence="1">
    <location>
        <begin position="402"/>
        <end position="421"/>
    </location>
</feature>
<dbReference type="EMBL" id="FQUA01000013">
    <property type="protein sequence ID" value="SHF00459.1"/>
    <property type="molecule type" value="Genomic_DNA"/>
</dbReference>
<keyword evidence="5" id="KW-1185">Reference proteome</keyword>
<name>A0A110A7V2_ANAPI</name>
<dbReference type="SUPFAM" id="SSF55383">
    <property type="entry name" value="Copper amine oxidase, domain N"/>
    <property type="match status" value="1"/>
</dbReference>
<dbReference type="RefSeq" id="WP_066053066.1">
    <property type="nucleotide sequence ID" value="NZ_CP014223.1"/>
</dbReference>
<protein>
    <submittedName>
        <fullName evidence="3">ComEC family competence protein</fullName>
    </submittedName>
    <submittedName>
        <fullName evidence="4">Metal-dependent hydrolase, beta-lactamase superfamily II</fullName>
    </submittedName>
</protein>
<reference evidence="4" key="3">
    <citation type="submission" date="2016-11" db="EMBL/GenBank/DDBJ databases">
        <authorList>
            <person name="Varghese N."/>
            <person name="Submissions S."/>
        </authorList>
    </citation>
    <scope>NUCLEOTIDE SEQUENCE</scope>
    <source>
        <strain evidence="4">DSM 1682</strain>
    </source>
</reference>
<evidence type="ECO:0000313" key="6">
    <source>
        <dbReference type="Proteomes" id="UP000184204"/>
    </source>
</evidence>
<dbReference type="InterPro" id="IPR036866">
    <property type="entry name" value="RibonucZ/Hydroxyglut_hydro"/>
</dbReference>